<dbReference type="RefSeq" id="WP_339966759.1">
    <property type="nucleotide sequence ID" value="NZ_JBBHJY010000004.1"/>
</dbReference>
<keyword evidence="4" id="KW-1185">Reference proteome</keyword>
<feature type="domain" description="HPP transmembrane region" evidence="2">
    <location>
        <begin position="28"/>
        <end position="179"/>
    </location>
</feature>
<keyword evidence="1" id="KW-0812">Transmembrane</keyword>
<sequence length="235" mass="24534">MDRSVQSNFPHGARATPQAMAAGGRLGWLPGAVGAFLALTLTGLVSHAVVLGDPAIPWLLAPMGASAVLVFILPASPLAQPWPVLGGHMVAAAIGLLCHALVPEPWFAASLAVGASIAVMSMARCLHAPAGGTALLTALAPPVIAAMGPRFLLLPLGLNVVLLIACAWVWHRFSGHSWPHRPAPAPIVPAWAGHIEDADLDAVLEEWDEVLDVGREDLLALIHAVEARVRARAFR</sequence>
<dbReference type="InterPro" id="IPR058581">
    <property type="entry name" value="TM_HPP"/>
</dbReference>
<dbReference type="PANTHER" id="PTHR33741">
    <property type="entry name" value="TRANSMEMBRANE PROTEIN DDB_G0269096-RELATED"/>
    <property type="match status" value="1"/>
</dbReference>
<accession>A0ABU8S8M2</accession>
<dbReference type="Proteomes" id="UP001379235">
    <property type="component" value="Unassembled WGS sequence"/>
</dbReference>
<dbReference type="InterPro" id="IPR007065">
    <property type="entry name" value="HPP"/>
</dbReference>
<comment type="caution">
    <text evidence="3">The sequence shown here is derived from an EMBL/GenBank/DDBJ whole genome shotgun (WGS) entry which is preliminary data.</text>
</comment>
<evidence type="ECO:0000313" key="3">
    <source>
        <dbReference type="EMBL" id="MEJ6010237.1"/>
    </source>
</evidence>
<gene>
    <name evidence="3" type="ORF">WG900_09940</name>
</gene>
<evidence type="ECO:0000259" key="2">
    <source>
        <dbReference type="Pfam" id="PF04982"/>
    </source>
</evidence>
<keyword evidence="1" id="KW-1133">Transmembrane helix</keyword>
<dbReference type="PANTHER" id="PTHR33741:SF5">
    <property type="entry name" value="TRANSMEMBRANE PROTEIN DDB_G0269096-RELATED"/>
    <property type="match status" value="1"/>
</dbReference>
<organism evidence="3 4">
    <name type="scientific">Novosphingobium aquae</name>
    <dbReference type="NCBI Taxonomy" id="3133435"/>
    <lineage>
        <taxon>Bacteria</taxon>
        <taxon>Pseudomonadati</taxon>
        <taxon>Pseudomonadota</taxon>
        <taxon>Alphaproteobacteria</taxon>
        <taxon>Sphingomonadales</taxon>
        <taxon>Sphingomonadaceae</taxon>
        <taxon>Novosphingobium</taxon>
    </lineage>
</organism>
<feature type="transmembrane region" description="Helical" evidence="1">
    <location>
        <begin position="82"/>
        <end position="102"/>
    </location>
</feature>
<feature type="transmembrane region" description="Helical" evidence="1">
    <location>
        <begin position="108"/>
        <end position="139"/>
    </location>
</feature>
<protein>
    <submittedName>
        <fullName evidence="3">HPP family protein</fullName>
    </submittedName>
</protein>
<feature type="transmembrane region" description="Helical" evidence="1">
    <location>
        <begin position="151"/>
        <end position="170"/>
    </location>
</feature>
<keyword evidence="1" id="KW-0472">Membrane</keyword>
<dbReference type="EMBL" id="JBBHJY010000004">
    <property type="protein sequence ID" value="MEJ6010237.1"/>
    <property type="molecule type" value="Genomic_DNA"/>
</dbReference>
<dbReference type="Pfam" id="PF04982">
    <property type="entry name" value="TM_HPP"/>
    <property type="match status" value="1"/>
</dbReference>
<evidence type="ECO:0000256" key="1">
    <source>
        <dbReference type="SAM" id="Phobius"/>
    </source>
</evidence>
<reference evidence="3 4" key="1">
    <citation type="submission" date="2024-03" db="EMBL/GenBank/DDBJ databases">
        <authorList>
            <person name="Jo J.-H."/>
        </authorList>
    </citation>
    <scope>NUCLEOTIDE SEQUENCE [LARGE SCALE GENOMIC DNA]</scope>
    <source>
        <strain evidence="3 4">AS3R-12</strain>
    </source>
</reference>
<feature type="transmembrane region" description="Helical" evidence="1">
    <location>
        <begin position="55"/>
        <end position="75"/>
    </location>
</feature>
<proteinExistence type="predicted"/>
<evidence type="ECO:0000313" key="4">
    <source>
        <dbReference type="Proteomes" id="UP001379235"/>
    </source>
</evidence>
<name>A0ABU8S8M2_9SPHN</name>
<feature type="transmembrane region" description="Helical" evidence="1">
    <location>
        <begin position="26"/>
        <end position="49"/>
    </location>
</feature>